<keyword evidence="5 11" id="KW-0436">Ligase</keyword>
<dbReference type="OrthoDB" id="9810191at2"/>
<dbReference type="InterPro" id="IPR014729">
    <property type="entry name" value="Rossmann-like_a/b/a_fold"/>
</dbReference>
<dbReference type="NCBIfam" id="TIGR00398">
    <property type="entry name" value="metG"/>
    <property type="match status" value="1"/>
</dbReference>
<dbReference type="RefSeq" id="WP_086157209.1">
    <property type="nucleotide sequence ID" value="NZ_CP021121.1"/>
</dbReference>
<keyword evidence="9 11" id="KW-0030">Aminoacyl-tRNA synthetase</keyword>
<feature type="binding site" evidence="11">
    <location>
        <position position="159"/>
    </location>
    <ligand>
        <name>Zn(2+)</name>
        <dbReference type="ChEBI" id="CHEBI:29105"/>
    </ligand>
</feature>
<dbReference type="InterPro" id="IPR015413">
    <property type="entry name" value="Methionyl/Leucyl_tRNA_Synth"/>
</dbReference>
<dbReference type="InterPro" id="IPR023458">
    <property type="entry name" value="Met-tRNA_ligase_1"/>
</dbReference>
<dbReference type="InterPro" id="IPR014758">
    <property type="entry name" value="Met-tRNA_synth"/>
</dbReference>
<evidence type="ECO:0000256" key="10">
    <source>
        <dbReference type="ARBA" id="ARBA00047364"/>
    </source>
</evidence>
<dbReference type="SUPFAM" id="SSF57770">
    <property type="entry name" value="Methionyl-tRNA synthetase (MetRS), Zn-domain"/>
    <property type="match status" value="1"/>
</dbReference>
<dbReference type="Pfam" id="PF19303">
    <property type="entry name" value="Anticodon_3"/>
    <property type="match status" value="1"/>
</dbReference>
<evidence type="ECO:0000256" key="6">
    <source>
        <dbReference type="ARBA" id="ARBA00022741"/>
    </source>
</evidence>
<dbReference type="GO" id="GO:0005829">
    <property type="term" value="C:cytosol"/>
    <property type="evidence" value="ECO:0007669"/>
    <property type="project" value="TreeGrafter"/>
</dbReference>
<dbReference type="HAMAP" id="MF_00098">
    <property type="entry name" value="Met_tRNA_synth_type1"/>
    <property type="match status" value="1"/>
</dbReference>
<feature type="domain" description="Methionyl/Leucyl tRNA synthetase" evidence="12">
    <location>
        <begin position="4"/>
        <end position="408"/>
    </location>
</feature>
<dbReference type="Gene3D" id="3.40.50.620">
    <property type="entry name" value="HUPs"/>
    <property type="match status" value="1"/>
</dbReference>
<evidence type="ECO:0000313" key="15">
    <source>
        <dbReference type="Proteomes" id="UP000194218"/>
    </source>
</evidence>
<keyword evidence="11" id="KW-0479">Metal-binding</keyword>
<evidence type="ECO:0000259" key="12">
    <source>
        <dbReference type="Pfam" id="PF09334"/>
    </source>
</evidence>
<proteinExistence type="inferred from homology"/>
<comment type="subcellular location">
    <subcellularLocation>
        <location evidence="2 11">Cytoplasm</location>
    </subcellularLocation>
</comment>
<dbReference type="GO" id="GO:0046872">
    <property type="term" value="F:metal ion binding"/>
    <property type="evidence" value="ECO:0007669"/>
    <property type="project" value="UniProtKB-KW"/>
</dbReference>
<evidence type="ECO:0000256" key="2">
    <source>
        <dbReference type="ARBA" id="ARBA00004496"/>
    </source>
</evidence>
<evidence type="ECO:0000256" key="5">
    <source>
        <dbReference type="ARBA" id="ARBA00022598"/>
    </source>
</evidence>
<gene>
    <name evidence="11" type="primary">metG</name>
    <name evidence="14" type="ORF">CAG99_01535</name>
</gene>
<dbReference type="EC" id="6.1.1.10" evidence="11"/>
<sequence length="578" mass="64125">MARHLITSALPYINGIKHLGNMVGSMLPADVYARYLRGRGHDVLYICATDEHGTPAELAAKAAGLPVAEFCARQHEAQKAVYDGFGLRFDHFGRTSSAQNIEITQHFARRLHENGFIEERSTRQVYSLADGRFLPDRYIVGTCPYCGYEAARGDQCENCTRVLDPTDLLEARSAVSGSTELEVRETTHLFLLQSKLEREVEAFVDAAGEEWPTLSSSIARKWLTEGLHDRAITRDLEWGVPVPADVWPELAAEGKVFYVWFDAPIGYIGATKEWADAAGAGEERDWRAWWYDADASVRYTEFMAKDNVPFHTVMFPATQLGTREPWKKVDVVKSFNWLTYYGGKFSTSQNRGIFADAALDVLPADYWRYFLIAGAPESDDASFSWELFASVVNKDLADTLGNFVNRVLTFSRKRFGDQVPAGHAAGEAEQRLGAEIARLLAEYEEHLSALQFRKAAFALRALWSAGNSYLEEKAPWQQIKTDQDAAALTLRTAMNLIDLYAVVSAPVIPFACETLRSVFATGAGGDGERTDGWVTAEAARSLDSVPAGTDFTVPPVLFAKITDDDLEGFRQRFGGEAG</sequence>
<protein>
    <recommendedName>
        <fullName evidence="11">Methionine--tRNA ligase</fullName>
        <ecNumber evidence="11">6.1.1.10</ecNumber>
    </recommendedName>
    <alternativeName>
        <fullName evidence="11">Methionyl-tRNA synthetase</fullName>
        <shortName evidence="11">MetRS</shortName>
    </alternativeName>
</protein>
<feature type="binding site" evidence="11">
    <location>
        <position position="156"/>
    </location>
    <ligand>
        <name>Zn(2+)</name>
        <dbReference type="ChEBI" id="CHEBI:29105"/>
    </ligand>
</feature>
<feature type="domain" description="Methionyl-tRNA synthetase anticodon-binding" evidence="13">
    <location>
        <begin position="419"/>
        <end position="576"/>
    </location>
</feature>
<feature type="binding site" evidence="11">
    <location>
        <position position="143"/>
    </location>
    <ligand>
        <name>Zn(2+)</name>
        <dbReference type="ChEBI" id="CHEBI:29105"/>
    </ligand>
</feature>
<dbReference type="InterPro" id="IPR029038">
    <property type="entry name" value="MetRS_Zn"/>
</dbReference>
<evidence type="ECO:0000259" key="13">
    <source>
        <dbReference type="Pfam" id="PF19303"/>
    </source>
</evidence>
<dbReference type="Proteomes" id="UP000194218">
    <property type="component" value="Chromosome"/>
</dbReference>
<keyword evidence="15" id="KW-1185">Reference proteome</keyword>
<feature type="short sequence motif" description="'HIGH' region" evidence="11">
    <location>
        <begin position="11"/>
        <end position="21"/>
    </location>
</feature>
<keyword evidence="8 11" id="KW-0648">Protein biosynthesis</keyword>
<dbReference type="Pfam" id="PF09334">
    <property type="entry name" value="tRNA-synt_1g"/>
    <property type="match status" value="1"/>
</dbReference>
<dbReference type="CDD" id="cd07957">
    <property type="entry name" value="Anticodon_Ia_Met"/>
    <property type="match status" value="1"/>
</dbReference>
<dbReference type="GO" id="GO:0004825">
    <property type="term" value="F:methionine-tRNA ligase activity"/>
    <property type="evidence" value="ECO:0007669"/>
    <property type="project" value="UniProtKB-UniRule"/>
</dbReference>
<evidence type="ECO:0000256" key="4">
    <source>
        <dbReference type="ARBA" id="ARBA00022490"/>
    </source>
</evidence>
<dbReference type="GO" id="GO:0006431">
    <property type="term" value="P:methionyl-tRNA aminoacylation"/>
    <property type="evidence" value="ECO:0007669"/>
    <property type="project" value="UniProtKB-UniRule"/>
</dbReference>
<dbReference type="EMBL" id="CP021121">
    <property type="protein sequence ID" value="ARQ67686.1"/>
    <property type="molecule type" value="Genomic_DNA"/>
</dbReference>
<dbReference type="Gene3D" id="2.20.28.20">
    <property type="entry name" value="Methionyl-tRNA synthetase, Zn-domain"/>
    <property type="match status" value="1"/>
</dbReference>
<reference evidence="14 15" key="1">
    <citation type="submission" date="2017-05" db="EMBL/GenBank/DDBJ databases">
        <title>Complete genome sequence of Streptomyces sp. SCSIO 03032 revealed the diverse biosynthetic pathways for its bioactive secondary metabolites.</title>
        <authorList>
            <person name="Ma L."/>
            <person name="Zhu Y."/>
            <person name="Zhang W."/>
            <person name="Zhang G."/>
            <person name="Tian X."/>
            <person name="Zhang S."/>
            <person name="Zhang C."/>
        </authorList>
    </citation>
    <scope>NUCLEOTIDE SEQUENCE [LARGE SCALE GENOMIC DNA]</scope>
    <source>
        <strain evidence="14 15">SCSIO 03032</strain>
    </source>
</reference>
<evidence type="ECO:0000256" key="8">
    <source>
        <dbReference type="ARBA" id="ARBA00022917"/>
    </source>
</evidence>
<dbReference type="InterPro" id="IPR033911">
    <property type="entry name" value="MetRS_core"/>
</dbReference>
<dbReference type="PANTHER" id="PTHR45765:SF1">
    <property type="entry name" value="METHIONINE--TRNA LIGASE, CYTOPLASMIC"/>
    <property type="match status" value="1"/>
</dbReference>
<comment type="cofactor">
    <cofactor evidence="11">
        <name>Zn(2+)</name>
        <dbReference type="ChEBI" id="CHEBI:29105"/>
    </cofactor>
    <text evidence="11">Binds 1 zinc ion per subunit.</text>
</comment>
<keyword evidence="6 11" id="KW-0547">Nucleotide-binding</keyword>
<dbReference type="GO" id="GO:0017101">
    <property type="term" value="C:aminoacyl-tRNA synthetase multienzyme complex"/>
    <property type="evidence" value="ECO:0007669"/>
    <property type="project" value="TreeGrafter"/>
</dbReference>
<dbReference type="FunFam" id="2.20.28.20:FF:000001">
    <property type="entry name" value="Methionine--tRNA ligase"/>
    <property type="match status" value="1"/>
</dbReference>
<dbReference type="InterPro" id="IPR041872">
    <property type="entry name" value="Anticodon_Met"/>
</dbReference>
<comment type="similarity">
    <text evidence="3 11">Belongs to the class-I aminoacyl-tRNA synthetase family. MetG type 1 subfamily.</text>
</comment>
<comment type="catalytic activity">
    <reaction evidence="10 11">
        <text>tRNA(Met) + L-methionine + ATP = L-methionyl-tRNA(Met) + AMP + diphosphate</text>
        <dbReference type="Rhea" id="RHEA:13481"/>
        <dbReference type="Rhea" id="RHEA-COMP:9667"/>
        <dbReference type="Rhea" id="RHEA-COMP:9698"/>
        <dbReference type="ChEBI" id="CHEBI:30616"/>
        <dbReference type="ChEBI" id="CHEBI:33019"/>
        <dbReference type="ChEBI" id="CHEBI:57844"/>
        <dbReference type="ChEBI" id="CHEBI:78442"/>
        <dbReference type="ChEBI" id="CHEBI:78530"/>
        <dbReference type="ChEBI" id="CHEBI:456215"/>
        <dbReference type="EC" id="6.1.1.10"/>
    </reaction>
</comment>
<organism evidence="14 15">
    <name type="scientific">Streptomyces marincola</name>
    <dbReference type="NCBI Taxonomy" id="2878388"/>
    <lineage>
        <taxon>Bacteria</taxon>
        <taxon>Bacillati</taxon>
        <taxon>Actinomycetota</taxon>
        <taxon>Actinomycetes</taxon>
        <taxon>Kitasatosporales</taxon>
        <taxon>Streptomycetaceae</taxon>
        <taxon>Streptomyces</taxon>
    </lineage>
</organism>
<keyword evidence="11" id="KW-0862">Zinc</keyword>
<dbReference type="PANTHER" id="PTHR45765">
    <property type="entry name" value="METHIONINE--TRNA LIGASE"/>
    <property type="match status" value="1"/>
</dbReference>
<evidence type="ECO:0000256" key="3">
    <source>
        <dbReference type="ARBA" id="ARBA00008258"/>
    </source>
</evidence>
<accession>A0A1W7CSL5</accession>
<dbReference type="KEGG" id="smao:CAG99_01535"/>
<feature type="short sequence motif" description="'KMSKS' region" evidence="11">
    <location>
        <begin position="344"/>
        <end position="348"/>
    </location>
</feature>
<feature type="binding site" evidence="11">
    <location>
        <position position="146"/>
    </location>
    <ligand>
        <name>Zn(2+)</name>
        <dbReference type="ChEBI" id="CHEBI:29105"/>
    </ligand>
</feature>
<dbReference type="SUPFAM" id="SSF52374">
    <property type="entry name" value="Nucleotidylyl transferase"/>
    <property type="match status" value="1"/>
</dbReference>
<evidence type="ECO:0000256" key="7">
    <source>
        <dbReference type="ARBA" id="ARBA00022840"/>
    </source>
</evidence>
<evidence type="ECO:0000256" key="1">
    <source>
        <dbReference type="ARBA" id="ARBA00003314"/>
    </source>
</evidence>
<dbReference type="GO" id="GO:0005524">
    <property type="term" value="F:ATP binding"/>
    <property type="evidence" value="ECO:0007669"/>
    <property type="project" value="UniProtKB-UniRule"/>
</dbReference>
<comment type="subunit">
    <text evidence="11">Monomer.</text>
</comment>
<keyword evidence="7 11" id="KW-0067">ATP-binding</keyword>
<evidence type="ECO:0000256" key="11">
    <source>
        <dbReference type="HAMAP-Rule" id="MF_00098"/>
    </source>
</evidence>
<dbReference type="PRINTS" id="PR01041">
    <property type="entry name" value="TRNASYNTHMET"/>
</dbReference>
<dbReference type="Gene3D" id="1.10.730.10">
    <property type="entry name" value="Isoleucyl-tRNA Synthetase, Domain 1"/>
    <property type="match status" value="1"/>
</dbReference>
<name>A0A1W7CSL5_9ACTN</name>
<feature type="binding site" evidence="11">
    <location>
        <position position="347"/>
    </location>
    <ligand>
        <name>ATP</name>
        <dbReference type="ChEBI" id="CHEBI:30616"/>
    </ligand>
</feature>
<evidence type="ECO:0000313" key="14">
    <source>
        <dbReference type="EMBL" id="ARQ67686.1"/>
    </source>
</evidence>
<keyword evidence="4 11" id="KW-0963">Cytoplasm</keyword>
<dbReference type="AlphaFoldDB" id="A0A1W7CSL5"/>
<comment type="function">
    <text evidence="1 11">Is required not only for elongation of protein synthesis but also for the initiation of all mRNA translation through initiator tRNA(fMet) aminoacylation.</text>
</comment>
<dbReference type="CDD" id="cd00814">
    <property type="entry name" value="MetRS_core"/>
    <property type="match status" value="1"/>
</dbReference>
<dbReference type="SUPFAM" id="SSF47323">
    <property type="entry name" value="Anticodon-binding domain of a subclass of class I aminoacyl-tRNA synthetases"/>
    <property type="match status" value="1"/>
</dbReference>
<dbReference type="InterPro" id="IPR009080">
    <property type="entry name" value="tRNAsynth_Ia_anticodon-bd"/>
</dbReference>
<evidence type="ECO:0000256" key="9">
    <source>
        <dbReference type="ARBA" id="ARBA00023146"/>
    </source>
</evidence>